<evidence type="ECO:0000313" key="1">
    <source>
        <dbReference type="EMBL" id="CAJ1951082.1"/>
    </source>
</evidence>
<dbReference type="AlphaFoldDB" id="A0AAD2FRT3"/>
<protein>
    <submittedName>
        <fullName evidence="1">Uncharacterized protein</fullName>
    </submittedName>
</protein>
<proteinExistence type="predicted"/>
<dbReference type="EMBL" id="CAKOGP040001779">
    <property type="protein sequence ID" value="CAJ1951082.1"/>
    <property type="molecule type" value="Genomic_DNA"/>
</dbReference>
<comment type="caution">
    <text evidence="1">The sequence shown here is derived from an EMBL/GenBank/DDBJ whole genome shotgun (WGS) entry which is preliminary data.</text>
</comment>
<name>A0AAD2FRT3_9STRA</name>
<reference evidence="1" key="1">
    <citation type="submission" date="2023-08" db="EMBL/GenBank/DDBJ databases">
        <authorList>
            <person name="Audoor S."/>
            <person name="Bilcke G."/>
        </authorList>
    </citation>
    <scope>NUCLEOTIDE SEQUENCE</scope>
</reference>
<accession>A0AAD2FRT3</accession>
<dbReference type="Proteomes" id="UP001295423">
    <property type="component" value="Unassembled WGS sequence"/>
</dbReference>
<organism evidence="1 2">
    <name type="scientific">Cylindrotheca closterium</name>
    <dbReference type="NCBI Taxonomy" id="2856"/>
    <lineage>
        <taxon>Eukaryota</taxon>
        <taxon>Sar</taxon>
        <taxon>Stramenopiles</taxon>
        <taxon>Ochrophyta</taxon>
        <taxon>Bacillariophyta</taxon>
        <taxon>Bacillariophyceae</taxon>
        <taxon>Bacillariophycidae</taxon>
        <taxon>Bacillariales</taxon>
        <taxon>Bacillariaceae</taxon>
        <taxon>Cylindrotheca</taxon>
    </lineage>
</organism>
<evidence type="ECO:0000313" key="2">
    <source>
        <dbReference type="Proteomes" id="UP001295423"/>
    </source>
</evidence>
<sequence>MVRGEGSYAEFEDVEWKACSHVAVARMEEDDDTAVSTEVTTCGPPLALKLSIHCPLPHTGTESALFLNGQDAALIRASSIPDATGQVVLHMANSQNVEWKAGSLAAVARMEEAGDAVASTEVMNCGPPIALKLLQKDSFAIMMDQERSKEKEVAIQSHPTILRGILRIIDWSERRFYKKAKLPSIDGPSGLTLNGNEQDIVLEASSSPGLETVRLTFPTITIFH</sequence>
<keyword evidence="2" id="KW-1185">Reference proteome</keyword>
<gene>
    <name evidence="1" type="ORF">CYCCA115_LOCUS12899</name>
</gene>